<protein>
    <submittedName>
        <fullName evidence="1">11104_t:CDS:1</fullName>
    </submittedName>
</protein>
<comment type="caution">
    <text evidence="1">The sequence shown here is derived from an EMBL/GenBank/DDBJ whole genome shotgun (WGS) entry which is preliminary data.</text>
</comment>
<dbReference type="EMBL" id="CAJVPQ010004236">
    <property type="protein sequence ID" value="CAG8647357.1"/>
    <property type="molecule type" value="Genomic_DNA"/>
</dbReference>
<keyword evidence="2" id="KW-1185">Reference proteome</keyword>
<reference evidence="1" key="1">
    <citation type="submission" date="2021-06" db="EMBL/GenBank/DDBJ databases">
        <authorList>
            <person name="Kallberg Y."/>
            <person name="Tangrot J."/>
            <person name="Rosling A."/>
        </authorList>
    </citation>
    <scope>NUCLEOTIDE SEQUENCE</scope>
    <source>
        <strain evidence="1">UK204</strain>
    </source>
</reference>
<proteinExistence type="predicted"/>
<organism evidence="1 2">
    <name type="scientific">Funneliformis caledonium</name>
    <dbReference type="NCBI Taxonomy" id="1117310"/>
    <lineage>
        <taxon>Eukaryota</taxon>
        <taxon>Fungi</taxon>
        <taxon>Fungi incertae sedis</taxon>
        <taxon>Mucoromycota</taxon>
        <taxon>Glomeromycotina</taxon>
        <taxon>Glomeromycetes</taxon>
        <taxon>Glomerales</taxon>
        <taxon>Glomeraceae</taxon>
        <taxon>Funneliformis</taxon>
    </lineage>
</organism>
<name>A0A9N9DU16_9GLOM</name>
<feature type="non-terminal residue" evidence="1">
    <location>
        <position position="62"/>
    </location>
</feature>
<evidence type="ECO:0000313" key="1">
    <source>
        <dbReference type="EMBL" id="CAG8647357.1"/>
    </source>
</evidence>
<accession>A0A9N9DU16</accession>
<dbReference type="AlphaFoldDB" id="A0A9N9DU16"/>
<sequence length="62" mass="6717">MKVDPVKESSTNNLNKGKNLEITTTTLEITSLKPIISVNKSFDASENVLNTSTLSFKASSTK</sequence>
<gene>
    <name evidence="1" type="ORF">FCALED_LOCUS10882</name>
</gene>
<dbReference type="Proteomes" id="UP000789570">
    <property type="component" value="Unassembled WGS sequence"/>
</dbReference>
<evidence type="ECO:0000313" key="2">
    <source>
        <dbReference type="Proteomes" id="UP000789570"/>
    </source>
</evidence>